<dbReference type="Pfam" id="PF00098">
    <property type="entry name" value="zf-CCHC"/>
    <property type="match status" value="1"/>
</dbReference>
<keyword evidence="1" id="KW-0862">Zinc</keyword>
<feature type="compositionally biased region" description="Low complexity" evidence="2">
    <location>
        <begin position="47"/>
        <end position="59"/>
    </location>
</feature>
<keyword evidence="4" id="KW-0808">Transferase</keyword>
<dbReference type="InterPro" id="IPR001969">
    <property type="entry name" value="Aspartic_peptidase_AS"/>
</dbReference>
<dbReference type="PROSITE" id="PS50158">
    <property type="entry name" value="ZF_CCHC"/>
    <property type="match status" value="1"/>
</dbReference>
<protein>
    <submittedName>
        <fullName evidence="4">Reverse transcriptase domain-containing protein</fullName>
    </submittedName>
</protein>
<keyword evidence="5" id="KW-1185">Reference proteome</keyword>
<dbReference type="InterPro" id="IPR032567">
    <property type="entry name" value="RTL1-rel"/>
</dbReference>
<sequence length="478" mass="52337">MFRSTISYESLAESLAERMGSSVASGIVPDHAPNVDSESEPMEALASPVVSDSDSVEPSLKSEPFSGHDTPIGLAASDPDDEPLGSPDTADYYGGSKFFEDDPSKDNFIAAYPSSPPPSPTRSGPYYKRPRSSPSSSAGPPPKRCIKLPAPASPAPALHSMDALQRDDIGQDVRENGLEARIKRLEDTNRNTRNGNGSGSESDGGSCSKRTVHTARGCTYKEFLNYQPLNFKGLDENDDRSLLPRNEIQKLETELWNLMVRGTNVVGYKQRFQELALLYPRMVPEEEDKVESLMDQNVRVYAARQADNKRRLENAPKNNHAQQPPFKRQNVARAYIVRPSEKSGYAVGHLTRDCKIHVVADQIAPVETQRTLTCFACGKQGHFHSECPKLKNHNRGNQVGSSEARGMVYALGGGNANQDPNVVTSAFLLNNRYASILFDTGADRSFVSTAFGSLIDIAPSALDNKYDIELPDGKNNRS</sequence>
<accession>A0ABQ5DK87</accession>
<feature type="compositionally biased region" description="Low complexity" evidence="2">
    <location>
        <begin position="191"/>
        <end position="208"/>
    </location>
</feature>
<evidence type="ECO:0000313" key="4">
    <source>
        <dbReference type="EMBL" id="GJT39636.1"/>
    </source>
</evidence>
<dbReference type="InterPro" id="IPR001878">
    <property type="entry name" value="Znf_CCHC"/>
</dbReference>
<keyword evidence="4" id="KW-0548">Nucleotidyltransferase</keyword>
<dbReference type="Proteomes" id="UP001151760">
    <property type="component" value="Unassembled WGS sequence"/>
</dbReference>
<feature type="compositionally biased region" description="Low complexity" evidence="2">
    <location>
        <begin position="122"/>
        <end position="138"/>
    </location>
</feature>
<dbReference type="SUPFAM" id="SSF57756">
    <property type="entry name" value="Retrovirus zinc finger-like domains"/>
    <property type="match status" value="1"/>
</dbReference>
<evidence type="ECO:0000313" key="5">
    <source>
        <dbReference type="Proteomes" id="UP001151760"/>
    </source>
</evidence>
<feature type="domain" description="CCHC-type" evidence="3">
    <location>
        <begin position="374"/>
        <end position="389"/>
    </location>
</feature>
<proteinExistence type="predicted"/>
<dbReference type="SMART" id="SM00343">
    <property type="entry name" value="ZnF_C2HC"/>
    <property type="match status" value="1"/>
</dbReference>
<feature type="region of interest" description="Disordered" evidence="2">
    <location>
        <begin position="309"/>
        <end position="329"/>
    </location>
</feature>
<dbReference type="PROSITE" id="PS00141">
    <property type="entry name" value="ASP_PROTEASE"/>
    <property type="match status" value="1"/>
</dbReference>
<gene>
    <name evidence="4" type="ORF">Tco_0939501</name>
</gene>
<feature type="region of interest" description="Disordered" evidence="2">
    <location>
        <begin position="182"/>
        <end position="208"/>
    </location>
</feature>
<reference evidence="4" key="1">
    <citation type="journal article" date="2022" name="Int. J. Mol. Sci.">
        <title>Draft Genome of Tanacetum Coccineum: Genomic Comparison of Closely Related Tanacetum-Family Plants.</title>
        <authorList>
            <person name="Yamashiro T."/>
            <person name="Shiraishi A."/>
            <person name="Nakayama K."/>
            <person name="Satake H."/>
        </authorList>
    </citation>
    <scope>NUCLEOTIDE SEQUENCE</scope>
</reference>
<keyword evidence="1" id="KW-0863">Zinc-finger</keyword>
<dbReference type="InterPro" id="IPR036875">
    <property type="entry name" value="Znf_CCHC_sf"/>
</dbReference>
<keyword evidence="4" id="KW-0695">RNA-directed DNA polymerase</keyword>
<evidence type="ECO:0000256" key="1">
    <source>
        <dbReference type="PROSITE-ProRule" id="PRU00047"/>
    </source>
</evidence>
<organism evidence="4 5">
    <name type="scientific">Tanacetum coccineum</name>
    <dbReference type="NCBI Taxonomy" id="301880"/>
    <lineage>
        <taxon>Eukaryota</taxon>
        <taxon>Viridiplantae</taxon>
        <taxon>Streptophyta</taxon>
        <taxon>Embryophyta</taxon>
        <taxon>Tracheophyta</taxon>
        <taxon>Spermatophyta</taxon>
        <taxon>Magnoliopsida</taxon>
        <taxon>eudicotyledons</taxon>
        <taxon>Gunneridae</taxon>
        <taxon>Pentapetalae</taxon>
        <taxon>asterids</taxon>
        <taxon>campanulids</taxon>
        <taxon>Asterales</taxon>
        <taxon>Asteraceae</taxon>
        <taxon>Asteroideae</taxon>
        <taxon>Anthemideae</taxon>
        <taxon>Anthemidinae</taxon>
        <taxon>Tanacetum</taxon>
    </lineage>
</organism>
<dbReference type="Pfam" id="PF08284">
    <property type="entry name" value="RVP_2"/>
    <property type="match status" value="1"/>
</dbReference>
<dbReference type="PANTHER" id="PTHR15503:SF45">
    <property type="entry name" value="RNA-DIRECTED DNA POLYMERASE HOMOLOG"/>
    <property type="match status" value="1"/>
</dbReference>
<dbReference type="Gene3D" id="4.10.60.10">
    <property type="entry name" value="Zinc finger, CCHC-type"/>
    <property type="match status" value="1"/>
</dbReference>
<dbReference type="EMBL" id="BQNB010015403">
    <property type="protein sequence ID" value="GJT39636.1"/>
    <property type="molecule type" value="Genomic_DNA"/>
</dbReference>
<reference evidence="4" key="2">
    <citation type="submission" date="2022-01" db="EMBL/GenBank/DDBJ databases">
        <authorList>
            <person name="Yamashiro T."/>
            <person name="Shiraishi A."/>
            <person name="Satake H."/>
            <person name="Nakayama K."/>
        </authorList>
    </citation>
    <scope>NUCLEOTIDE SEQUENCE</scope>
</reference>
<evidence type="ECO:0000256" key="2">
    <source>
        <dbReference type="SAM" id="MobiDB-lite"/>
    </source>
</evidence>
<name>A0ABQ5DK87_9ASTR</name>
<comment type="caution">
    <text evidence="4">The sequence shown here is derived from an EMBL/GenBank/DDBJ whole genome shotgun (WGS) entry which is preliminary data.</text>
</comment>
<feature type="region of interest" description="Disordered" evidence="2">
    <location>
        <begin position="18"/>
        <end position="157"/>
    </location>
</feature>
<keyword evidence="1" id="KW-0479">Metal-binding</keyword>
<dbReference type="GO" id="GO:0003964">
    <property type="term" value="F:RNA-directed DNA polymerase activity"/>
    <property type="evidence" value="ECO:0007669"/>
    <property type="project" value="UniProtKB-KW"/>
</dbReference>
<evidence type="ECO:0000259" key="3">
    <source>
        <dbReference type="PROSITE" id="PS50158"/>
    </source>
</evidence>
<dbReference type="PANTHER" id="PTHR15503">
    <property type="entry name" value="LDOC1 RELATED"/>
    <property type="match status" value="1"/>
</dbReference>